<dbReference type="Pfam" id="PF11013">
    <property type="entry name" value="DUF2851"/>
    <property type="match status" value="1"/>
</dbReference>
<dbReference type="RefSeq" id="WP_340934457.1">
    <property type="nucleotide sequence ID" value="NZ_CP150496.1"/>
</dbReference>
<proteinExistence type="predicted"/>
<sequence length="424" mass="49745">MNEDFLHYVWKYKMFSSVKLCTVNNETLSILKTGLHNQNAGPDFLNAHLKIDDQTWIGNVEIHLKSSDWYLHNHELDRNYEAVILHVVWENDALIYMKNNKAIPTLVLKPFVDKDLLNNYRSLLLSRKNWIPCEKNLSQIDLFTFNNWKERLFFERLERKSSEIKILLEVEQNNFEGVLFQLLAKNFGLKINGDAFLTLAKSVDYSIVKKVSANSTQFSALLFGQAGFLEEDIQHNYYLLLKEEYVFLKHKFNLKPLSNNQFSFFRMRPNNFPTIRIAQLVALLTKEKNLFSKIIESNTLADFYDLFKIEMIDFWQTHYNFESISKKSSKRLTKSFIDLLIINTIIPLKFMYHKSRGEVNEETYLEILREIKSEKNSVISKFTELKVSSESAFDSQALLELKNNYCALKRCLECAIGKNVLSKS</sequence>
<dbReference type="InterPro" id="IPR021272">
    <property type="entry name" value="DUF2851"/>
</dbReference>
<reference evidence="1 2" key="1">
    <citation type="submission" date="2024-03" db="EMBL/GenBank/DDBJ databases">
        <authorList>
            <person name="Cao K."/>
        </authorList>
    </citation>
    <scope>NUCLEOTIDE SEQUENCE [LARGE SCALE GENOMIC DNA]</scope>
    <source>
        <strain evidence="1 2">MCCC 1K00696</strain>
    </source>
</reference>
<keyword evidence="2" id="KW-1185">Reference proteome</keyword>
<protein>
    <submittedName>
        <fullName evidence="1">DUF2851 family protein</fullName>
    </submittedName>
</protein>
<name>A0ABZ2TWZ0_9FLAO</name>
<evidence type="ECO:0000313" key="1">
    <source>
        <dbReference type="EMBL" id="WYW56552.1"/>
    </source>
</evidence>
<gene>
    <name evidence="1" type="ORF">WG950_04695</name>
</gene>
<accession>A0ABZ2TWZ0</accession>
<evidence type="ECO:0000313" key="2">
    <source>
        <dbReference type="Proteomes" id="UP001491088"/>
    </source>
</evidence>
<dbReference type="EMBL" id="CP150496">
    <property type="protein sequence ID" value="WYW56552.1"/>
    <property type="molecule type" value="Genomic_DNA"/>
</dbReference>
<organism evidence="1 2">
    <name type="scientific">Polaribacter marinaquae</name>
    <dbReference type="NCBI Taxonomy" id="1642819"/>
    <lineage>
        <taxon>Bacteria</taxon>
        <taxon>Pseudomonadati</taxon>
        <taxon>Bacteroidota</taxon>
        <taxon>Flavobacteriia</taxon>
        <taxon>Flavobacteriales</taxon>
        <taxon>Flavobacteriaceae</taxon>
    </lineage>
</organism>
<dbReference type="Proteomes" id="UP001491088">
    <property type="component" value="Chromosome"/>
</dbReference>